<protein>
    <recommendedName>
        <fullName evidence="5">Autophagy-related protein</fullName>
    </recommendedName>
</protein>
<reference evidence="6" key="1">
    <citation type="submission" date="2021-01" db="EMBL/GenBank/DDBJ databases">
        <authorList>
            <person name="Corre E."/>
            <person name="Pelletier E."/>
            <person name="Niang G."/>
            <person name="Scheremetjew M."/>
            <person name="Finn R."/>
            <person name="Kale V."/>
            <person name="Holt S."/>
            <person name="Cochrane G."/>
            <person name="Meng A."/>
            <person name="Brown T."/>
            <person name="Cohen L."/>
        </authorList>
    </citation>
    <scope>NUCLEOTIDE SEQUENCE</scope>
    <source>
        <strain evidence="6">FSP1.4</strain>
    </source>
</reference>
<comment type="subcellular location">
    <subcellularLocation>
        <location evidence="1">Membrane</location>
    </subcellularLocation>
</comment>
<evidence type="ECO:0000256" key="1">
    <source>
        <dbReference type="ARBA" id="ARBA00004370"/>
    </source>
</evidence>
<keyword evidence="3" id="KW-0472">Membrane</keyword>
<dbReference type="Gene3D" id="3.10.20.90">
    <property type="entry name" value="Phosphatidylinositol 3-kinase Catalytic Subunit, Chain A, domain 1"/>
    <property type="match status" value="1"/>
</dbReference>
<dbReference type="PANTHER" id="PTHR10969">
    <property type="entry name" value="MICROTUBULE-ASSOCIATED PROTEINS 1A/1B LIGHT CHAIN 3-RELATED"/>
    <property type="match status" value="1"/>
</dbReference>
<accession>A0A7S3NCS7</accession>
<keyword evidence="5" id="KW-0072">Autophagy</keyword>
<dbReference type="Pfam" id="PF02991">
    <property type="entry name" value="ATG8"/>
    <property type="match status" value="1"/>
</dbReference>
<evidence type="ECO:0000256" key="5">
    <source>
        <dbReference type="RuleBase" id="RU004384"/>
    </source>
</evidence>
<proteinExistence type="inferred from homology"/>
<evidence type="ECO:0000256" key="2">
    <source>
        <dbReference type="ARBA" id="ARBA00007293"/>
    </source>
</evidence>
<evidence type="ECO:0000256" key="4">
    <source>
        <dbReference type="ARBA" id="ARBA00023288"/>
    </source>
</evidence>
<dbReference type="AlphaFoldDB" id="A0A7S3NCS7"/>
<dbReference type="InterPro" id="IPR029071">
    <property type="entry name" value="Ubiquitin-like_domsf"/>
</dbReference>
<organism evidence="6">
    <name type="scientific">Euplotes harpa</name>
    <dbReference type="NCBI Taxonomy" id="151035"/>
    <lineage>
        <taxon>Eukaryota</taxon>
        <taxon>Sar</taxon>
        <taxon>Alveolata</taxon>
        <taxon>Ciliophora</taxon>
        <taxon>Intramacronucleata</taxon>
        <taxon>Spirotrichea</taxon>
        <taxon>Hypotrichia</taxon>
        <taxon>Euplotida</taxon>
        <taxon>Euplotidae</taxon>
        <taxon>Euplotes</taxon>
    </lineage>
</organism>
<gene>
    <name evidence="6" type="ORF">EHAR0213_LOCUS17674</name>
</gene>
<dbReference type="GO" id="GO:0016020">
    <property type="term" value="C:membrane"/>
    <property type="evidence" value="ECO:0007669"/>
    <property type="project" value="UniProtKB-SubCell"/>
</dbReference>
<dbReference type="InterPro" id="IPR004241">
    <property type="entry name" value="Atg8-like"/>
</dbReference>
<evidence type="ECO:0000256" key="3">
    <source>
        <dbReference type="ARBA" id="ARBA00023136"/>
    </source>
</evidence>
<keyword evidence="4" id="KW-0449">Lipoprotein</keyword>
<sequence length="116" mass="13978">MDYKDKPFEKRKNDCQKIREKHPHKLPVIVTKEKTSKYKILEKEKYMIPDDITVGQFQAIIRKRLELAPEYSLFFFINGRIMPKQDSLLQDVFERNKNDDGFLYIEYSEERDKGSN</sequence>
<dbReference type="SUPFAM" id="SSF54236">
    <property type="entry name" value="Ubiquitin-like"/>
    <property type="match status" value="1"/>
</dbReference>
<evidence type="ECO:0000313" key="6">
    <source>
        <dbReference type="EMBL" id="CAE0358750.1"/>
    </source>
</evidence>
<name>A0A7S3NCS7_9SPIT</name>
<dbReference type="EMBL" id="HBII01042220">
    <property type="protein sequence ID" value="CAE0358750.1"/>
    <property type="molecule type" value="Transcribed_RNA"/>
</dbReference>
<dbReference type="GO" id="GO:0006914">
    <property type="term" value="P:autophagy"/>
    <property type="evidence" value="ECO:0007669"/>
    <property type="project" value="UniProtKB-KW"/>
</dbReference>
<comment type="similarity">
    <text evidence="2 5">Belongs to the ATG8 family.</text>
</comment>